<dbReference type="EMBL" id="CP071839">
    <property type="protein sequence ID" value="QTE03220.1"/>
    <property type="molecule type" value="Genomic_DNA"/>
</dbReference>
<reference evidence="1 3" key="1">
    <citation type="submission" date="2021-03" db="EMBL/GenBank/DDBJ databases">
        <title>Complete genome sequence of Streptomyces cyanogenus S136, producer of anticancer angucycline landomycin A.</title>
        <authorList>
            <person name="Hrab P."/>
            <person name="Ruckert C."/>
            <person name="Busche T."/>
            <person name="Ostash I."/>
            <person name="Kalinowski J."/>
            <person name="Fedorenko V."/>
            <person name="Yushchuk O."/>
            <person name="Ostash B."/>
        </authorList>
    </citation>
    <scope>NUCLEOTIDE SEQUENCE [LARGE SCALE GENOMIC DNA]</scope>
    <source>
        <strain evidence="1 3">S136</strain>
    </source>
</reference>
<evidence type="ECO:0000313" key="2">
    <source>
        <dbReference type="EMBL" id="QTE03220.1"/>
    </source>
</evidence>
<evidence type="ECO:0008006" key="4">
    <source>
        <dbReference type="Google" id="ProtNLM"/>
    </source>
</evidence>
<dbReference type="EMBL" id="CP071839">
    <property type="protein sequence ID" value="QTD95770.1"/>
    <property type="molecule type" value="Genomic_DNA"/>
</dbReference>
<keyword evidence="3" id="KW-1185">Reference proteome</keyword>
<accession>A0ABX7TH93</accession>
<dbReference type="CDD" id="cd00085">
    <property type="entry name" value="HNHc"/>
    <property type="match status" value="1"/>
</dbReference>
<protein>
    <recommendedName>
        <fullName evidence="4">HNH endonuclease</fullName>
    </recommendedName>
</protein>
<dbReference type="InterPro" id="IPR003615">
    <property type="entry name" value="HNH_nuc"/>
</dbReference>
<evidence type="ECO:0000313" key="1">
    <source>
        <dbReference type="EMBL" id="QTD95770.1"/>
    </source>
</evidence>
<dbReference type="Gene3D" id="1.10.30.50">
    <property type="match status" value="1"/>
</dbReference>
<evidence type="ECO:0000313" key="3">
    <source>
        <dbReference type="Proteomes" id="UP000663908"/>
    </source>
</evidence>
<name>A0ABX7TH93_STRCY</name>
<gene>
    <name evidence="1" type="ORF">S1361_00355</name>
    <name evidence="2" type="ORF">S1361_38145</name>
</gene>
<proteinExistence type="predicted"/>
<sequence>MVRIAVRNVRYRKGGPNKELRLALWEVWGSKCYWCSKPVEFGFVQIDHIIPKDVSEPRMRELKRTYGLPHDFDIHDPKNLAPICTPCNGAENKSNDTYDAPIVVTRLKTAEKHRAKVIAHVQRFGLSGKVAAHLLEAATADLSDPGLRQEFLDHAPAVVQILAMMDPGLGDYQSFREVEVAVCEDTGRYQRVDVTLDRRGRSAVSLLEEVCETELADTLQAPVVQLIDEIHNRVTAGFEGAESSDPITAGPPTDDFITLDVDSLDFSRFAGEIEFTFNGTFEGSLSASLVRSSSDGDGTDELQGDAVVSGTFSIVAVWDLTDDPADLSAGECTIVNWEQDLHVS</sequence>
<dbReference type="Proteomes" id="UP000663908">
    <property type="component" value="Chromosome"/>
</dbReference>
<organism evidence="1 3">
    <name type="scientific">Streptomyces cyanogenus</name>
    <dbReference type="NCBI Taxonomy" id="80860"/>
    <lineage>
        <taxon>Bacteria</taxon>
        <taxon>Bacillati</taxon>
        <taxon>Actinomycetota</taxon>
        <taxon>Actinomycetes</taxon>
        <taxon>Kitasatosporales</taxon>
        <taxon>Streptomycetaceae</taxon>
        <taxon>Streptomyces</taxon>
    </lineage>
</organism>